<dbReference type="InterPro" id="IPR017937">
    <property type="entry name" value="Thioredoxin_CS"/>
</dbReference>
<proteinExistence type="predicted"/>
<sequence>MRKLTVIVAVFALVLSAWAAEPQVKKTVKPIALNTTSFTEKVFDYNNEKEWKYKGDKPAIIDFWAAWCGPCRQIAPVLEELAAEYGEEIYVYKVNVDEETELARAFGIQSLPTILYVPMTGTPQGVLGAAPKSQLKKAVDTLLLNKEEGK</sequence>
<dbReference type="EMBL" id="VSSQ01030363">
    <property type="protein sequence ID" value="MPM80872.1"/>
    <property type="molecule type" value="Genomic_DNA"/>
</dbReference>
<dbReference type="PROSITE" id="PS00194">
    <property type="entry name" value="THIOREDOXIN_1"/>
    <property type="match status" value="1"/>
</dbReference>
<comment type="caution">
    <text evidence="6">The sequence shown here is derived from an EMBL/GenBank/DDBJ whole genome shotgun (WGS) entry which is preliminary data.</text>
</comment>
<evidence type="ECO:0000256" key="4">
    <source>
        <dbReference type="ARBA" id="ARBA00023284"/>
    </source>
</evidence>
<accession>A0A645CW00</accession>
<keyword evidence="4" id="KW-0676">Redox-active center</keyword>
<dbReference type="SUPFAM" id="SSF52833">
    <property type="entry name" value="Thioredoxin-like"/>
    <property type="match status" value="1"/>
</dbReference>
<feature type="domain" description="Thioredoxin" evidence="5">
    <location>
        <begin position="22"/>
        <end position="144"/>
    </location>
</feature>
<gene>
    <name evidence="6" type="primary">resA_103</name>
    <name evidence="6" type="ORF">SDC9_127923</name>
</gene>
<keyword evidence="2" id="KW-0249">Electron transport</keyword>
<dbReference type="NCBIfam" id="TIGR01068">
    <property type="entry name" value="thioredoxin"/>
    <property type="match status" value="1"/>
</dbReference>
<reference evidence="6" key="1">
    <citation type="submission" date="2019-08" db="EMBL/GenBank/DDBJ databases">
        <authorList>
            <person name="Kucharzyk K."/>
            <person name="Murdoch R.W."/>
            <person name="Higgins S."/>
            <person name="Loffler F."/>
        </authorList>
    </citation>
    <scope>NUCLEOTIDE SEQUENCE</scope>
</reference>
<evidence type="ECO:0000256" key="1">
    <source>
        <dbReference type="ARBA" id="ARBA00022448"/>
    </source>
</evidence>
<evidence type="ECO:0000256" key="2">
    <source>
        <dbReference type="ARBA" id="ARBA00022982"/>
    </source>
</evidence>
<dbReference type="PRINTS" id="PR00421">
    <property type="entry name" value="THIOREDOXIN"/>
</dbReference>
<dbReference type="PANTHER" id="PTHR45663">
    <property type="entry name" value="GEO12009P1"/>
    <property type="match status" value="1"/>
</dbReference>
<evidence type="ECO:0000256" key="3">
    <source>
        <dbReference type="ARBA" id="ARBA00023157"/>
    </source>
</evidence>
<name>A0A645CW00_9ZZZZ</name>
<dbReference type="GO" id="GO:0015035">
    <property type="term" value="F:protein-disulfide reductase activity"/>
    <property type="evidence" value="ECO:0007669"/>
    <property type="project" value="InterPro"/>
</dbReference>
<keyword evidence="1" id="KW-0813">Transport</keyword>
<evidence type="ECO:0000313" key="6">
    <source>
        <dbReference type="EMBL" id="MPM80872.1"/>
    </source>
</evidence>
<keyword evidence="3" id="KW-1015">Disulfide bond</keyword>
<organism evidence="6">
    <name type="scientific">bioreactor metagenome</name>
    <dbReference type="NCBI Taxonomy" id="1076179"/>
    <lineage>
        <taxon>unclassified sequences</taxon>
        <taxon>metagenomes</taxon>
        <taxon>ecological metagenomes</taxon>
    </lineage>
</organism>
<dbReference type="CDD" id="cd02947">
    <property type="entry name" value="TRX_family"/>
    <property type="match status" value="1"/>
</dbReference>
<dbReference type="InterPro" id="IPR005746">
    <property type="entry name" value="Thioredoxin"/>
</dbReference>
<dbReference type="Gene3D" id="3.40.30.10">
    <property type="entry name" value="Glutaredoxin"/>
    <property type="match status" value="1"/>
</dbReference>
<dbReference type="InterPro" id="IPR013766">
    <property type="entry name" value="Thioredoxin_domain"/>
</dbReference>
<dbReference type="FunFam" id="3.40.30.10:FF:000229">
    <property type="entry name" value="Thioredoxin (TRX)"/>
    <property type="match status" value="1"/>
</dbReference>
<dbReference type="PANTHER" id="PTHR45663:SF11">
    <property type="entry name" value="GEO12009P1"/>
    <property type="match status" value="1"/>
</dbReference>
<dbReference type="Pfam" id="PF00085">
    <property type="entry name" value="Thioredoxin"/>
    <property type="match status" value="1"/>
</dbReference>
<dbReference type="AlphaFoldDB" id="A0A645CW00"/>
<dbReference type="GO" id="GO:0005829">
    <property type="term" value="C:cytosol"/>
    <property type="evidence" value="ECO:0007669"/>
    <property type="project" value="TreeGrafter"/>
</dbReference>
<dbReference type="PROSITE" id="PS51352">
    <property type="entry name" value="THIOREDOXIN_2"/>
    <property type="match status" value="1"/>
</dbReference>
<evidence type="ECO:0000259" key="5">
    <source>
        <dbReference type="PROSITE" id="PS51352"/>
    </source>
</evidence>
<protein>
    <submittedName>
        <fullName evidence="6">Thiol-disulfide oxidoreductase ResA</fullName>
    </submittedName>
</protein>
<dbReference type="InterPro" id="IPR036249">
    <property type="entry name" value="Thioredoxin-like_sf"/>
</dbReference>
<dbReference type="GO" id="GO:0045454">
    <property type="term" value="P:cell redox homeostasis"/>
    <property type="evidence" value="ECO:0007669"/>
    <property type="project" value="TreeGrafter"/>
</dbReference>